<protein>
    <recommendedName>
        <fullName evidence="2 7">ubiquitinyl hydrolase 1</fullName>
        <ecNumber evidence="2 7">3.4.19.12</ecNumber>
    </recommendedName>
</protein>
<evidence type="ECO:0000256" key="2">
    <source>
        <dbReference type="ARBA" id="ARBA00012759"/>
    </source>
</evidence>
<feature type="active site" description="Nucleophile" evidence="7">
    <location>
        <position position="152"/>
    </location>
</feature>
<feature type="site" description="Important for enzyme activity" evidence="7">
    <location>
        <position position="295"/>
    </location>
</feature>
<dbReference type="InterPro" id="IPR001578">
    <property type="entry name" value="Peptidase_C12_UCH"/>
</dbReference>
<organism evidence="10 11">
    <name type="scientific">Endocarpon pusillum (strain Z07020 / HMAS-L-300199)</name>
    <name type="common">Lichen-forming fungus</name>
    <dbReference type="NCBI Taxonomy" id="1263415"/>
    <lineage>
        <taxon>Eukaryota</taxon>
        <taxon>Fungi</taxon>
        <taxon>Dikarya</taxon>
        <taxon>Ascomycota</taxon>
        <taxon>Pezizomycotina</taxon>
        <taxon>Eurotiomycetes</taxon>
        <taxon>Chaetothyriomycetidae</taxon>
        <taxon>Verrucariales</taxon>
        <taxon>Verrucariaceae</taxon>
        <taxon>Endocarpon</taxon>
    </lineage>
</organism>
<comment type="similarity">
    <text evidence="7">Belongs to the peptidase C12 family.</text>
</comment>
<dbReference type="OrthoDB" id="1924260at2759"/>
<dbReference type="GO" id="GO:0006511">
    <property type="term" value="P:ubiquitin-dependent protein catabolic process"/>
    <property type="evidence" value="ECO:0007669"/>
    <property type="project" value="UniProtKB-UniRule"/>
</dbReference>
<keyword evidence="3 7" id="KW-0645">Protease</keyword>
<proteinExistence type="inferred from homology"/>
<dbReference type="EMBL" id="KE721216">
    <property type="protein sequence ID" value="ERF71399.1"/>
    <property type="molecule type" value="Genomic_DNA"/>
</dbReference>
<dbReference type="RefSeq" id="XP_007802958.1">
    <property type="nucleotide sequence ID" value="XM_007804767.1"/>
</dbReference>
<gene>
    <name evidence="10" type="ORF">EPUS_07427</name>
</gene>
<evidence type="ECO:0000256" key="5">
    <source>
        <dbReference type="ARBA" id="ARBA00022801"/>
    </source>
</evidence>
<dbReference type="GeneID" id="19242310"/>
<dbReference type="Proteomes" id="UP000019373">
    <property type="component" value="Unassembled WGS sequence"/>
</dbReference>
<dbReference type="AlphaFoldDB" id="U1HQM7"/>
<dbReference type="PROSITE" id="PS52048">
    <property type="entry name" value="UCH_DOMAIN"/>
    <property type="match status" value="1"/>
</dbReference>
<name>U1HQM7_ENDPU</name>
<feature type="region of interest" description="Disordered" evidence="8">
    <location>
        <begin position="235"/>
        <end position="264"/>
    </location>
</feature>
<feature type="region of interest" description="Disordered" evidence="8">
    <location>
        <begin position="1"/>
        <end position="69"/>
    </location>
</feature>
<dbReference type="EC" id="3.4.19.12" evidence="2 7"/>
<evidence type="ECO:0000256" key="4">
    <source>
        <dbReference type="ARBA" id="ARBA00022786"/>
    </source>
</evidence>
<feature type="active site" description="Proton donor" evidence="7">
    <location>
        <position position="280"/>
    </location>
</feature>
<keyword evidence="11" id="KW-1185">Reference proteome</keyword>
<evidence type="ECO:0000313" key="11">
    <source>
        <dbReference type="Proteomes" id="UP000019373"/>
    </source>
</evidence>
<evidence type="ECO:0000256" key="1">
    <source>
        <dbReference type="ARBA" id="ARBA00000707"/>
    </source>
</evidence>
<keyword evidence="4 7" id="KW-0833">Ubl conjugation pathway</keyword>
<dbReference type="GO" id="GO:0004843">
    <property type="term" value="F:cysteine-type deubiquitinase activity"/>
    <property type="evidence" value="ECO:0007669"/>
    <property type="project" value="UniProtKB-UniRule"/>
</dbReference>
<feature type="compositionally biased region" description="Basic residues" evidence="8">
    <location>
        <begin position="248"/>
        <end position="260"/>
    </location>
</feature>
<feature type="compositionally biased region" description="Polar residues" evidence="8">
    <location>
        <begin position="54"/>
        <end position="63"/>
    </location>
</feature>
<dbReference type="PANTHER" id="PTHR10589:SF29">
    <property type="entry name" value="UBIQUITIN CARBOXYL-TERMINAL HYDROLASE"/>
    <property type="match status" value="1"/>
</dbReference>
<keyword evidence="5 7" id="KW-0378">Hydrolase</keyword>
<keyword evidence="6 7" id="KW-0788">Thiol protease</keyword>
<evidence type="ECO:0000313" key="10">
    <source>
        <dbReference type="EMBL" id="ERF71399.1"/>
    </source>
</evidence>
<evidence type="ECO:0000256" key="6">
    <source>
        <dbReference type="ARBA" id="ARBA00022807"/>
    </source>
</evidence>
<dbReference type="InterPro" id="IPR036959">
    <property type="entry name" value="Peptidase_C12_UCH_sf"/>
</dbReference>
<dbReference type="GO" id="GO:0016579">
    <property type="term" value="P:protein deubiquitination"/>
    <property type="evidence" value="ECO:0007669"/>
    <property type="project" value="TreeGrafter"/>
</dbReference>
<feature type="site" description="Transition state stabilizer" evidence="7">
    <location>
        <position position="146"/>
    </location>
</feature>
<evidence type="ECO:0000259" key="9">
    <source>
        <dbReference type="PROSITE" id="PS52048"/>
    </source>
</evidence>
<evidence type="ECO:0000256" key="7">
    <source>
        <dbReference type="PROSITE-ProRule" id="PRU01393"/>
    </source>
</evidence>
<sequence>MEHRDKRPRLDETEDVDYSPAGSTPVPAASVLPKSDADITTTTAHDAASETNRDTSMQASPDATGTPDKATWQGWAEIENDPIVFNVMLREWGVRGIQVNEVVPLDAVFDSSPSSTFGLIFLSRYSTNNKEEQDIAIPQGLWFANQTSTFSCATVALMNILSNIENVNLGPEMSQFFMATSDMSSKDKGLALHAFEHVRKVHNSFATLIDMKSVDRRLKADAKVFAQKQKQAAKKPAVVTTTSSSKAKPSKKGKKAKTKRCVLSEESDAAVDEADESGFHFTAYVPAHNLLWRMDGLQRQPESLGTLPSDDSNWLAMAVAELSAQWQSAAENNLEFSLLSLVAAREDEAGRMEENVQADRLREDWGPALAELVRVVADSG</sequence>
<feature type="compositionally biased region" description="Basic and acidic residues" evidence="8">
    <location>
        <begin position="1"/>
        <end position="11"/>
    </location>
</feature>
<comment type="catalytic activity">
    <reaction evidence="1 7">
        <text>Thiol-dependent hydrolysis of ester, thioester, amide, peptide and isopeptide bonds formed by the C-terminal Gly of ubiquitin (a 76-residue protein attached to proteins as an intracellular targeting signal).</text>
        <dbReference type="EC" id="3.4.19.12"/>
    </reaction>
</comment>
<reference evidence="11" key="1">
    <citation type="journal article" date="2014" name="BMC Genomics">
        <title>Genome characteristics reveal the impact of lichenization on lichen-forming fungus Endocarpon pusillum Hedwig (Verrucariales, Ascomycota).</title>
        <authorList>
            <person name="Wang Y.-Y."/>
            <person name="Liu B."/>
            <person name="Zhang X.-Y."/>
            <person name="Zhou Q.-M."/>
            <person name="Zhang T."/>
            <person name="Li H."/>
            <person name="Yu Y.-F."/>
            <person name="Zhang X.-L."/>
            <person name="Hao X.-Y."/>
            <person name="Wang M."/>
            <person name="Wang L."/>
            <person name="Wei J.-C."/>
        </authorList>
    </citation>
    <scope>NUCLEOTIDE SEQUENCE [LARGE SCALE GENOMIC DNA]</scope>
    <source>
        <strain evidence="11">Z07020 / HMAS-L-300199</strain>
    </source>
</reference>
<dbReference type="SUPFAM" id="SSF54001">
    <property type="entry name" value="Cysteine proteinases"/>
    <property type="match status" value="1"/>
</dbReference>
<evidence type="ECO:0000256" key="8">
    <source>
        <dbReference type="SAM" id="MobiDB-lite"/>
    </source>
</evidence>
<feature type="domain" description="UCH catalytic" evidence="9">
    <location>
        <begin position="74"/>
        <end position="343"/>
    </location>
</feature>
<dbReference type="PANTHER" id="PTHR10589">
    <property type="entry name" value="UBIQUITIN CARBOXYL-TERMINAL HYDROLASE"/>
    <property type="match status" value="1"/>
</dbReference>
<dbReference type="OMA" id="WCTIENE"/>
<accession>U1HQM7</accession>
<feature type="compositionally biased region" description="Low complexity" evidence="8">
    <location>
        <begin position="235"/>
        <end position="247"/>
    </location>
</feature>
<evidence type="ECO:0000256" key="3">
    <source>
        <dbReference type="ARBA" id="ARBA00022670"/>
    </source>
</evidence>
<dbReference type="Pfam" id="PF01088">
    <property type="entry name" value="Peptidase_C12"/>
    <property type="match status" value="1"/>
</dbReference>
<dbReference type="Gene3D" id="3.40.532.10">
    <property type="entry name" value="Peptidase C12, ubiquitin carboxyl-terminal hydrolase"/>
    <property type="match status" value="1"/>
</dbReference>
<dbReference type="eggNOG" id="KOG2778">
    <property type="taxonomic scope" value="Eukaryota"/>
</dbReference>
<dbReference type="HOGENOM" id="CLU_018316_3_0_1"/>
<dbReference type="GO" id="GO:0005737">
    <property type="term" value="C:cytoplasm"/>
    <property type="evidence" value="ECO:0007669"/>
    <property type="project" value="TreeGrafter"/>
</dbReference>
<dbReference type="InterPro" id="IPR038765">
    <property type="entry name" value="Papain-like_cys_pep_sf"/>
</dbReference>